<dbReference type="PANTHER" id="PTHR46081">
    <property type="entry name" value="PEPTIDE METHIONINE SULFOXIDE REDUCTASE 2"/>
    <property type="match status" value="1"/>
</dbReference>
<dbReference type="Proteomes" id="UP001363151">
    <property type="component" value="Unassembled WGS sequence"/>
</dbReference>
<evidence type="ECO:0000313" key="8">
    <source>
        <dbReference type="Proteomes" id="UP001363151"/>
    </source>
</evidence>
<proteinExistence type="inferred from homology"/>
<keyword evidence="4" id="KW-0862">Zinc</keyword>
<keyword evidence="5" id="KW-0560">Oxidoreductase</keyword>
<evidence type="ECO:0000256" key="1">
    <source>
        <dbReference type="ARBA" id="ARBA00001947"/>
    </source>
</evidence>
<dbReference type="InterPro" id="IPR011057">
    <property type="entry name" value="Mss4-like_sf"/>
</dbReference>
<accession>A0ABR1GB50</accession>
<evidence type="ECO:0000256" key="3">
    <source>
        <dbReference type="ARBA" id="ARBA00022723"/>
    </source>
</evidence>
<feature type="domain" description="MsrB" evidence="6">
    <location>
        <begin position="89"/>
        <end position="199"/>
    </location>
</feature>
<dbReference type="EMBL" id="JBBJCI010000035">
    <property type="protein sequence ID" value="KAK7253260.1"/>
    <property type="molecule type" value="Genomic_DNA"/>
</dbReference>
<dbReference type="InterPro" id="IPR028427">
    <property type="entry name" value="Met_Sox_Rdtase_MsrB"/>
</dbReference>
<protein>
    <submittedName>
        <fullName evidence="7">Peptide-methionine (R)-S-oxide reductase</fullName>
    </submittedName>
</protein>
<keyword evidence="3" id="KW-0479">Metal-binding</keyword>
<dbReference type="SUPFAM" id="SSF51316">
    <property type="entry name" value="Mss4-like"/>
    <property type="match status" value="1"/>
</dbReference>
<organism evidence="7 8">
    <name type="scientific">Aureococcus anophagefferens</name>
    <name type="common">Harmful bloom alga</name>
    <dbReference type="NCBI Taxonomy" id="44056"/>
    <lineage>
        <taxon>Eukaryota</taxon>
        <taxon>Sar</taxon>
        <taxon>Stramenopiles</taxon>
        <taxon>Ochrophyta</taxon>
        <taxon>Pelagophyceae</taxon>
        <taxon>Pelagomonadales</taxon>
        <taxon>Pelagomonadaceae</taxon>
        <taxon>Aureococcus</taxon>
    </lineage>
</organism>
<dbReference type="Pfam" id="PF01641">
    <property type="entry name" value="SelR"/>
    <property type="match status" value="1"/>
</dbReference>
<keyword evidence="8" id="KW-1185">Reference proteome</keyword>
<evidence type="ECO:0000313" key="7">
    <source>
        <dbReference type="EMBL" id="KAK7253260.1"/>
    </source>
</evidence>
<sequence>MGNPTVTAKVVAKKGCKIRSERSLKSTCVALLAPGTLLSIEGCLDDARVATISPVAGFASIKTLRIVDDASPEDLIRSAWRHFHPLRSDDELAKTLDAEAVRCLRAHGTEPAGTGEYNAFEPPGGRGRFDCRACRFPLYHASRKFADQGWIAFDQCFFTGDVAHVGLAAGNMDSIEVHCSNCRSHLGHVFTDGVSGERH</sequence>
<comment type="caution">
    <text evidence="7">The sequence shown here is derived from an EMBL/GenBank/DDBJ whole genome shotgun (WGS) entry which is preliminary data.</text>
</comment>
<evidence type="ECO:0000256" key="2">
    <source>
        <dbReference type="ARBA" id="ARBA00007174"/>
    </source>
</evidence>
<name>A0ABR1GB50_AURAN</name>
<dbReference type="PROSITE" id="PS51790">
    <property type="entry name" value="MSRB"/>
    <property type="match status" value="1"/>
</dbReference>
<dbReference type="InterPro" id="IPR002579">
    <property type="entry name" value="Met_Sox_Rdtase_MsrB_dom"/>
</dbReference>
<evidence type="ECO:0000256" key="5">
    <source>
        <dbReference type="ARBA" id="ARBA00023002"/>
    </source>
</evidence>
<dbReference type="PANTHER" id="PTHR46081:SF8">
    <property type="entry name" value="PEPTIDE METHIONINE SULFOXIDE REDUCTASE 2"/>
    <property type="match status" value="1"/>
</dbReference>
<comment type="cofactor">
    <cofactor evidence="1">
        <name>Zn(2+)</name>
        <dbReference type="ChEBI" id="CHEBI:29105"/>
    </cofactor>
</comment>
<gene>
    <name evidence="7" type="ORF">SO694_00001147</name>
</gene>
<evidence type="ECO:0000259" key="6">
    <source>
        <dbReference type="PROSITE" id="PS51790"/>
    </source>
</evidence>
<dbReference type="Gene3D" id="2.170.150.20">
    <property type="entry name" value="Peptide methionine sulfoxide reductase"/>
    <property type="match status" value="1"/>
</dbReference>
<comment type="similarity">
    <text evidence="2">Belongs to the MsrB Met sulfoxide reductase family.</text>
</comment>
<evidence type="ECO:0000256" key="4">
    <source>
        <dbReference type="ARBA" id="ARBA00022833"/>
    </source>
</evidence>
<reference evidence="7 8" key="1">
    <citation type="submission" date="2024-03" db="EMBL/GenBank/DDBJ databases">
        <title>Aureococcus anophagefferens CCMP1851 and Kratosvirus quantuckense: Draft genome of a second virus-susceptible host strain in the model system.</title>
        <authorList>
            <person name="Chase E."/>
            <person name="Truchon A.R."/>
            <person name="Schepens W."/>
            <person name="Wilhelm S.W."/>
        </authorList>
    </citation>
    <scope>NUCLEOTIDE SEQUENCE [LARGE SCALE GENOMIC DNA]</scope>
    <source>
        <strain evidence="7 8">CCMP1851</strain>
    </source>
</reference>